<evidence type="ECO:0000256" key="4">
    <source>
        <dbReference type="ARBA" id="ARBA00023163"/>
    </source>
</evidence>
<dbReference type="PRINTS" id="PR00039">
    <property type="entry name" value="HTHLYSR"/>
</dbReference>
<dbReference type="InterPro" id="IPR036388">
    <property type="entry name" value="WH-like_DNA-bd_sf"/>
</dbReference>
<dbReference type="Pfam" id="PF03466">
    <property type="entry name" value="LysR_substrate"/>
    <property type="match status" value="1"/>
</dbReference>
<dbReference type="InterPro" id="IPR036390">
    <property type="entry name" value="WH_DNA-bd_sf"/>
</dbReference>
<dbReference type="PANTHER" id="PTHR30126:SF25">
    <property type="entry name" value="HTH-TYPE TRANSCRIPTIONAL REGULATOR METR"/>
    <property type="match status" value="1"/>
</dbReference>
<keyword evidence="7" id="KW-1185">Reference proteome</keyword>
<evidence type="ECO:0000256" key="3">
    <source>
        <dbReference type="ARBA" id="ARBA00023125"/>
    </source>
</evidence>
<dbReference type="InterPro" id="IPR000847">
    <property type="entry name" value="LysR_HTH_N"/>
</dbReference>
<accession>A0A4P9K3E4</accession>
<dbReference type="GO" id="GO:0000976">
    <property type="term" value="F:transcription cis-regulatory region binding"/>
    <property type="evidence" value="ECO:0007669"/>
    <property type="project" value="TreeGrafter"/>
</dbReference>
<dbReference type="EMBL" id="CP040602">
    <property type="protein sequence ID" value="QCU89231.1"/>
    <property type="molecule type" value="Genomic_DNA"/>
</dbReference>
<dbReference type="OrthoDB" id="155872at2"/>
<dbReference type="AlphaFoldDB" id="A0A4P9K3E4"/>
<comment type="similarity">
    <text evidence="1">Belongs to the LysR transcriptional regulatory family.</text>
</comment>
<dbReference type="Pfam" id="PF00126">
    <property type="entry name" value="HTH_1"/>
    <property type="match status" value="1"/>
</dbReference>
<dbReference type="SUPFAM" id="SSF46785">
    <property type="entry name" value="Winged helix' DNA-binding domain"/>
    <property type="match status" value="1"/>
</dbReference>
<dbReference type="PANTHER" id="PTHR30126">
    <property type="entry name" value="HTH-TYPE TRANSCRIPTIONAL REGULATOR"/>
    <property type="match status" value="1"/>
</dbReference>
<dbReference type="GO" id="GO:0003700">
    <property type="term" value="F:DNA-binding transcription factor activity"/>
    <property type="evidence" value="ECO:0007669"/>
    <property type="project" value="InterPro"/>
</dbReference>
<dbReference type="Proteomes" id="UP000304864">
    <property type="component" value="Chromosome"/>
</dbReference>
<dbReference type="FunFam" id="1.10.10.10:FF:000001">
    <property type="entry name" value="LysR family transcriptional regulator"/>
    <property type="match status" value="1"/>
</dbReference>
<gene>
    <name evidence="6" type="ORF">FE785_00595</name>
</gene>
<name>A0A4P9K3E4_9GAMM</name>
<proteinExistence type="inferred from homology"/>
<dbReference type="PROSITE" id="PS50931">
    <property type="entry name" value="HTH_LYSR"/>
    <property type="match status" value="1"/>
</dbReference>
<keyword evidence="3" id="KW-0238">DNA-binding</keyword>
<sequence length="296" mass="33922">MIELKHLRTLQALAQTHSVNKAANTLCMTQSALSHQIKQLEESLEIELFKRKTFPIQWTPAGQILLQAAQQVLPQIENVQRQLLSLKQGESGRLWIGVDCHTCFEWLMPLLRPYQEQWPSVDLDIVPSFNQAPLTQLSSQQLDFVITSDPETLEDIDYTALFSYELVAVLPLECHLLHKTFLAPEDFKELTLITYPVDKNKLSVFKDFLDPNGITPKSLSYSELTIMMLQRVEAGRGICVLPKWLLANQAEFKHLPWRPLSEEGLWTKLYAATPKALSNQHYVQDMIELIAQKVMI</sequence>
<keyword evidence="4" id="KW-0804">Transcription</keyword>
<dbReference type="Gene3D" id="3.40.190.10">
    <property type="entry name" value="Periplasmic binding protein-like II"/>
    <property type="match status" value="1"/>
</dbReference>
<dbReference type="RefSeq" id="WP_138563388.1">
    <property type="nucleotide sequence ID" value="NZ_CP040602.1"/>
</dbReference>
<evidence type="ECO:0000256" key="2">
    <source>
        <dbReference type="ARBA" id="ARBA00023015"/>
    </source>
</evidence>
<dbReference type="KEGG" id="thig:FE785_00595"/>
<evidence type="ECO:0000259" key="5">
    <source>
        <dbReference type="PROSITE" id="PS50931"/>
    </source>
</evidence>
<evidence type="ECO:0000313" key="7">
    <source>
        <dbReference type="Proteomes" id="UP000304864"/>
    </source>
</evidence>
<feature type="domain" description="HTH lysR-type" evidence="5">
    <location>
        <begin position="2"/>
        <end position="59"/>
    </location>
</feature>
<organism evidence="6 7">
    <name type="scientific">Thiomicrorhabdus sediminis</name>
    <dbReference type="NCBI Taxonomy" id="2580412"/>
    <lineage>
        <taxon>Bacteria</taxon>
        <taxon>Pseudomonadati</taxon>
        <taxon>Pseudomonadota</taxon>
        <taxon>Gammaproteobacteria</taxon>
        <taxon>Thiotrichales</taxon>
        <taxon>Piscirickettsiaceae</taxon>
        <taxon>Thiomicrorhabdus</taxon>
    </lineage>
</organism>
<reference evidence="6 7" key="1">
    <citation type="submission" date="2019-05" db="EMBL/GenBank/DDBJ databases">
        <title>Thiomicrorhabdus sediminis sp. nov, a novel sulfur-oxidizing bacterium isolated from coastal sediment.</title>
        <authorList>
            <person name="Liu X."/>
        </authorList>
    </citation>
    <scope>NUCLEOTIDE SEQUENCE [LARGE SCALE GENOMIC DNA]</scope>
    <source>
        <strain evidence="6 7">G1</strain>
    </source>
</reference>
<dbReference type="InterPro" id="IPR005119">
    <property type="entry name" value="LysR_subst-bd"/>
</dbReference>
<dbReference type="SUPFAM" id="SSF53850">
    <property type="entry name" value="Periplasmic binding protein-like II"/>
    <property type="match status" value="1"/>
</dbReference>
<protein>
    <submittedName>
        <fullName evidence="6">LysR family transcriptional regulator</fullName>
    </submittedName>
</protein>
<dbReference type="Gene3D" id="1.10.10.10">
    <property type="entry name" value="Winged helix-like DNA-binding domain superfamily/Winged helix DNA-binding domain"/>
    <property type="match status" value="1"/>
</dbReference>
<evidence type="ECO:0000256" key="1">
    <source>
        <dbReference type="ARBA" id="ARBA00009437"/>
    </source>
</evidence>
<keyword evidence="2" id="KW-0805">Transcription regulation</keyword>
<evidence type="ECO:0000313" key="6">
    <source>
        <dbReference type="EMBL" id="QCU89231.1"/>
    </source>
</evidence>